<evidence type="ECO:0000313" key="1">
    <source>
        <dbReference type="EMBL" id="RFU35201.1"/>
    </source>
</evidence>
<organism evidence="1 2">
    <name type="scientific">Scytalidium lignicola</name>
    <name type="common">Hyphomycete</name>
    <dbReference type="NCBI Taxonomy" id="5539"/>
    <lineage>
        <taxon>Eukaryota</taxon>
        <taxon>Fungi</taxon>
        <taxon>Dikarya</taxon>
        <taxon>Ascomycota</taxon>
        <taxon>Pezizomycotina</taxon>
        <taxon>Leotiomycetes</taxon>
        <taxon>Leotiomycetes incertae sedis</taxon>
        <taxon>Scytalidium</taxon>
    </lineage>
</organism>
<protein>
    <submittedName>
        <fullName evidence="1">Uncharacterized protein</fullName>
    </submittedName>
</protein>
<gene>
    <name evidence="1" type="ORF">B7463_g1151</name>
</gene>
<dbReference type="Proteomes" id="UP000258309">
    <property type="component" value="Unassembled WGS sequence"/>
</dbReference>
<dbReference type="EMBL" id="NCSJ02000011">
    <property type="protein sequence ID" value="RFU35201.1"/>
    <property type="molecule type" value="Genomic_DNA"/>
</dbReference>
<sequence>MPTRDLFMSSKSDGGDKTVHVIMVEDDEAARKAWIIPNRSSSSRDLLGLCLLPKAASSSVSASRNSGETTTDPVYASATGLKLAMCLPQVSLSRPLLRPRLLNFLSSLKPLDQKAPGAA</sequence>
<accession>A0A3E2HQ75</accession>
<reference evidence="1 2" key="1">
    <citation type="submission" date="2018-05" db="EMBL/GenBank/DDBJ databases">
        <title>Draft genome sequence of Scytalidium lignicola DSM 105466, a ubiquitous saprotrophic fungus.</title>
        <authorList>
            <person name="Buettner E."/>
            <person name="Gebauer A.M."/>
            <person name="Hofrichter M."/>
            <person name="Liers C."/>
            <person name="Kellner H."/>
        </authorList>
    </citation>
    <scope>NUCLEOTIDE SEQUENCE [LARGE SCALE GENOMIC DNA]</scope>
    <source>
        <strain evidence="1 2">DSM 105466</strain>
    </source>
</reference>
<dbReference type="AlphaFoldDB" id="A0A3E2HQ75"/>
<name>A0A3E2HQ75_SCYLI</name>
<feature type="non-terminal residue" evidence="1">
    <location>
        <position position="119"/>
    </location>
</feature>
<comment type="caution">
    <text evidence="1">The sequence shown here is derived from an EMBL/GenBank/DDBJ whole genome shotgun (WGS) entry which is preliminary data.</text>
</comment>
<keyword evidence="2" id="KW-1185">Reference proteome</keyword>
<feature type="non-terminal residue" evidence="1">
    <location>
        <position position="1"/>
    </location>
</feature>
<proteinExistence type="predicted"/>
<evidence type="ECO:0000313" key="2">
    <source>
        <dbReference type="Proteomes" id="UP000258309"/>
    </source>
</evidence>